<dbReference type="InterPro" id="IPR011805">
    <property type="entry name" value="RNase_R"/>
</dbReference>
<comment type="catalytic activity">
    <reaction evidence="1 8">
        <text>Exonucleolytic cleavage in the 3'- to 5'-direction to yield nucleoside 5'-phosphates.</text>
        <dbReference type="EC" id="3.1.13.1"/>
    </reaction>
</comment>
<keyword evidence="6 8" id="KW-0269">Exonuclease</keyword>
<dbReference type="PROSITE" id="PS50126">
    <property type="entry name" value="S1"/>
    <property type="match status" value="1"/>
</dbReference>
<comment type="similarity">
    <text evidence="8">Belongs to the RNR ribonuclease family. RNase R subfamily.</text>
</comment>
<dbReference type="NCBIfam" id="TIGR00358">
    <property type="entry name" value="3_prime_RNase"/>
    <property type="match status" value="1"/>
</dbReference>
<dbReference type="InterPro" id="IPR040476">
    <property type="entry name" value="CSD2"/>
</dbReference>
<dbReference type="PANTHER" id="PTHR23355">
    <property type="entry name" value="RIBONUCLEASE"/>
    <property type="match status" value="1"/>
</dbReference>
<dbReference type="InterPro" id="IPR012340">
    <property type="entry name" value="NA-bd_OB-fold"/>
</dbReference>
<evidence type="ECO:0000259" key="10">
    <source>
        <dbReference type="PROSITE" id="PS50126"/>
    </source>
</evidence>
<evidence type="ECO:0000313" key="11">
    <source>
        <dbReference type="EMBL" id="MFD2521117.1"/>
    </source>
</evidence>
<dbReference type="SMART" id="SM00357">
    <property type="entry name" value="CSP"/>
    <property type="match status" value="2"/>
</dbReference>
<comment type="caution">
    <text evidence="11">The sequence shown here is derived from an EMBL/GenBank/DDBJ whole genome shotgun (WGS) entry which is preliminary data.</text>
</comment>
<feature type="region of interest" description="Disordered" evidence="9">
    <location>
        <begin position="737"/>
        <end position="803"/>
    </location>
</feature>
<accession>A0ABW5J6Y0</accession>
<dbReference type="CDD" id="cd04471">
    <property type="entry name" value="S1_RNase_R"/>
    <property type="match status" value="1"/>
</dbReference>
<dbReference type="InterPro" id="IPR013223">
    <property type="entry name" value="RNase_B_OB_dom"/>
</dbReference>
<evidence type="ECO:0000256" key="1">
    <source>
        <dbReference type="ARBA" id="ARBA00001849"/>
    </source>
</evidence>
<evidence type="ECO:0000256" key="2">
    <source>
        <dbReference type="ARBA" id="ARBA00004496"/>
    </source>
</evidence>
<dbReference type="EC" id="3.1.13.1" evidence="8"/>
<dbReference type="InterPro" id="IPR003029">
    <property type="entry name" value="S1_domain"/>
</dbReference>
<keyword evidence="7 8" id="KW-0694">RNA-binding</keyword>
<dbReference type="Pfam" id="PF08206">
    <property type="entry name" value="OB_RNB"/>
    <property type="match status" value="1"/>
</dbReference>
<gene>
    <name evidence="8 11" type="primary">rnr</name>
    <name evidence="11" type="ORF">ACFSR2_09500</name>
</gene>
<evidence type="ECO:0000256" key="6">
    <source>
        <dbReference type="ARBA" id="ARBA00022839"/>
    </source>
</evidence>
<dbReference type="InterPro" id="IPR011129">
    <property type="entry name" value="CSD"/>
</dbReference>
<dbReference type="PROSITE" id="PS01175">
    <property type="entry name" value="RIBONUCLEASE_II"/>
    <property type="match status" value="1"/>
</dbReference>
<evidence type="ECO:0000256" key="3">
    <source>
        <dbReference type="ARBA" id="ARBA00022490"/>
    </source>
</evidence>
<comment type="subcellular location">
    <subcellularLocation>
        <location evidence="2 8">Cytoplasm</location>
    </subcellularLocation>
</comment>
<reference evidence="12" key="1">
    <citation type="journal article" date="2019" name="Int. J. Syst. Evol. Microbiol.">
        <title>The Global Catalogue of Microorganisms (GCM) 10K type strain sequencing project: providing services to taxonomists for standard genome sequencing and annotation.</title>
        <authorList>
            <consortium name="The Broad Institute Genomics Platform"/>
            <consortium name="The Broad Institute Genome Sequencing Center for Infectious Disease"/>
            <person name="Wu L."/>
            <person name="Ma J."/>
        </authorList>
    </citation>
    <scope>NUCLEOTIDE SEQUENCE [LARGE SCALE GENOMIC DNA]</scope>
    <source>
        <strain evidence="12">KCTC 52344</strain>
    </source>
</reference>
<dbReference type="RefSeq" id="WP_340234777.1">
    <property type="nucleotide sequence ID" value="NZ_JBBEWC010000003.1"/>
</dbReference>
<dbReference type="GO" id="GO:0008859">
    <property type="term" value="F:exoribonuclease II activity"/>
    <property type="evidence" value="ECO:0007669"/>
    <property type="project" value="UniProtKB-EC"/>
</dbReference>
<keyword evidence="3 8" id="KW-0963">Cytoplasm</keyword>
<dbReference type="EMBL" id="JBHULC010000008">
    <property type="protein sequence ID" value="MFD2521117.1"/>
    <property type="molecule type" value="Genomic_DNA"/>
</dbReference>
<dbReference type="InterPro" id="IPR022966">
    <property type="entry name" value="RNase_II/R_CS"/>
</dbReference>
<keyword evidence="4 8" id="KW-0540">Nuclease</keyword>
<dbReference type="Proteomes" id="UP001597510">
    <property type="component" value="Unassembled WGS sequence"/>
</dbReference>
<dbReference type="SMART" id="SM00316">
    <property type="entry name" value="S1"/>
    <property type="match status" value="1"/>
</dbReference>
<sequence>MAKNKHQSYYDQQKAEILAFLSVNTTQPYTLQDLFQHYDVRNKQEKQLFGMVIEDLQQEGKIYEVEKGKYTVDAEANAVVGRLDHVNQRFGFIRHEEGKPDIWVSADDLNGAIDGDLVKVATFGEFYRKGDNPEGKVIEILERGRSEIVGKVQVFGNYALVKPDHKSLHEDIFIPKDKINGATKNDLVIVKIHSYPTNTQQAVGEIIEILGKAGENNAEMHAILAEFGLPIRFPKEIEEEAEGISEAIEEAEIKKRRDFRDILTFTIDPHDAKDFDDALSFKELENGNYEIGVHIADVTHYVKPNTRLEEEALNRATSVYLVDRTIPMLPEKLSNNLCSLRPNEDKLTFSAVFEMSHDGRVVGEWFGRTVIHSDKRFTYEEAQEILEIEDEQVWTDEITSKYGKPLHTLNHIAKILKKERFKKGAINFETNEVKFRLDEKGKPLGVVLKIRKDSHKLIEEFMLLANKKVAEFVFNLGKKKGKEKEGEEQESGNTMVYRTHEPPNPEKLQNFANFAARLGFTIKTDSEKGLSTTMNKMMEEVEGTGVQNVLEQLAVRTMSKARYTTEPLGHFGLAFEHYSHFTSPIRRYPDMMAHRLLQNYLDKKKAPSLEEYEKKSKHSSDREKLAAEAERASIKYKQVEYMSMQDHQTIFDGVVTGVTDFGIFVEITSTSCEGMVRLADLNDDFYELDKENFRIVGKRTGRIITFGEAVKVRVKATDLERRSMDLELVGVAGKAFKSSSGMTSKSRRGSSNGRGGRGASSRSDGGRGGSSRSDGGRSGSKRSSTSSSDKSSSNKDKGKRRRR</sequence>
<organism evidence="11 12">
    <name type="scientific">Emticicia soli</name>
    <dbReference type="NCBI Taxonomy" id="2027878"/>
    <lineage>
        <taxon>Bacteria</taxon>
        <taxon>Pseudomonadati</taxon>
        <taxon>Bacteroidota</taxon>
        <taxon>Cytophagia</taxon>
        <taxon>Cytophagales</taxon>
        <taxon>Leadbetterellaceae</taxon>
        <taxon>Emticicia</taxon>
    </lineage>
</organism>
<dbReference type="HAMAP" id="MF_01895">
    <property type="entry name" value="RNase_R"/>
    <property type="match status" value="1"/>
</dbReference>
<dbReference type="NCBIfam" id="TIGR02063">
    <property type="entry name" value="RNase_R"/>
    <property type="match status" value="1"/>
</dbReference>
<dbReference type="Pfam" id="PF00575">
    <property type="entry name" value="S1"/>
    <property type="match status" value="1"/>
</dbReference>
<feature type="compositionally biased region" description="Low complexity" evidence="9">
    <location>
        <begin position="781"/>
        <end position="791"/>
    </location>
</feature>
<evidence type="ECO:0000256" key="5">
    <source>
        <dbReference type="ARBA" id="ARBA00022801"/>
    </source>
</evidence>
<keyword evidence="5 8" id="KW-0378">Hydrolase</keyword>
<feature type="domain" description="S1 motif" evidence="10">
    <location>
        <begin position="648"/>
        <end position="729"/>
    </location>
</feature>
<dbReference type="InterPro" id="IPR004476">
    <property type="entry name" value="RNase_II/RNase_R"/>
</dbReference>
<evidence type="ECO:0000256" key="9">
    <source>
        <dbReference type="SAM" id="MobiDB-lite"/>
    </source>
</evidence>
<dbReference type="SMART" id="SM00955">
    <property type="entry name" value="RNB"/>
    <property type="match status" value="1"/>
</dbReference>
<name>A0ABW5J6Y0_9BACT</name>
<keyword evidence="12" id="KW-1185">Reference proteome</keyword>
<dbReference type="PANTHER" id="PTHR23355:SF9">
    <property type="entry name" value="DIS3-LIKE EXONUCLEASE 2"/>
    <property type="match status" value="1"/>
</dbReference>
<comment type="function">
    <text evidence="8">3'-5' exoribonuclease that releases 5'-nucleoside monophosphates and is involved in maturation of structured RNAs.</text>
</comment>
<dbReference type="SUPFAM" id="SSF50249">
    <property type="entry name" value="Nucleic acid-binding proteins"/>
    <property type="match status" value="4"/>
</dbReference>
<dbReference type="Gene3D" id="2.40.50.140">
    <property type="entry name" value="Nucleic acid-binding proteins"/>
    <property type="match status" value="2"/>
</dbReference>
<evidence type="ECO:0000256" key="7">
    <source>
        <dbReference type="ARBA" id="ARBA00022884"/>
    </source>
</evidence>
<dbReference type="InterPro" id="IPR050180">
    <property type="entry name" value="RNR_Ribonuclease"/>
</dbReference>
<dbReference type="InterPro" id="IPR001900">
    <property type="entry name" value="RNase_II/R"/>
</dbReference>
<dbReference type="Pfam" id="PF00773">
    <property type="entry name" value="RNB"/>
    <property type="match status" value="1"/>
</dbReference>
<protein>
    <recommendedName>
        <fullName evidence="8">Ribonuclease R</fullName>
        <shortName evidence="8">RNase R</shortName>
        <ecNumber evidence="8">3.1.13.1</ecNumber>
    </recommendedName>
</protein>
<dbReference type="Pfam" id="PF17876">
    <property type="entry name" value="CSD2"/>
    <property type="match status" value="1"/>
</dbReference>
<evidence type="ECO:0000256" key="4">
    <source>
        <dbReference type="ARBA" id="ARBA00022722"/>
    </source>
</evidence>
<evidence type="ECO:0000256" key="8">
    <source>
        <dbReference type="HAMAP-Rule" id="MF_01895"/>
    </source>
</evidence>
<proteinExistence type="inferred from homology"/>
<evidence type="ECO:0000313" key="12">
    <source>
        <dbReference type="Proteomes" id="UP001597510"/>
    </source>
</evidence>